<proteinExistence type="predicted"/>
<sequence>MIIDRGSNFGDMKKFIVRINDMDVTEAVVSAHVFQDVLALTNTCVVNFNDTNNLLMNIPIRAGAKLEIEVQTELDSIGDGEQHWTFVIYRIGEKQMLNNKQQAYAAFAADERFLSNQTKRVHKAYTKQSTSQIAVNIFKEYLGGGLKDVDPTDHAIDVIVPAWTPFYALNWLLRSSMRNDAADYVLFQKHDGSFAMKSFENMYSNPAESSGITFQVQATNLRQNGEVTYDYATGITAYHFEHFDALSNLAAGYYQSQTASYDFINKTWNKADFKFGDDNAADKKRLKLDNDVFMSGEGVNITFRPKMPGLTANGNYLDSVDKWQGSRKSSMMKFEQEKLVIQIPGSCAASKWFGKNCIVDLPSQDWQSDELYDKQRRGTYLITAMAHMYNKDAYMINAELVKKRLEND</sequence>
<dbReference type="KEGG" id="vg:55614861"/>
<reference evidence="1 2" key="1">
    <citation type="submission" date="2019-02" db="EMBL/GenBank/DDBJ databases">
        <authorList>
            <person name="He Y."/>
            <person name="Shi H."/>
            <person name="Li J."/>
            <person name="Sun Y."/>
        </authorList>
    </citation>
    <scope>NUCLEOTIDE SEQUENCE [LARGE SCALE GENOMIC DNA]</scope>
</reference>
<name>A0A482IER0_9CAUD</name>
<dbReference type="RefSeq" id="YP_009844537.1">
    <property type="nucleotide sequence ID" value="NC_048755.1"/>
</dbReference>
<dbReference type="Proteomes" id="UP000294655">
    <property type="component" value="Segment"/>
</dbReference>
<accession>A0A482IER0</accession>
<dbReference type="GeneID" id="55614861"/>
<organism evidence="1 2">
    <name type="scientific">Stenotrophomonas phage YB07</name>
    <dbReference type="NCBI Taxonomy" id="2555548"/>
    <lineage>
        <taxon>Viruses</taxon>
        <taxon>Duplodnaviria</taxon>
        <taxon>Heunggongvirae</taxon>
        <taxon>Uroviricota</taxon>
        <taxon>Caudoviricetes</taxon>
        <taxon>Menderavirus</taxon>
        <taxon>Menderavirus IMESM1</taxon>
    </lineage>
</organism>
<dbReference type="EMBL" id="MK580972">
    <property type="protein sequence ID" value="QBP06387.1"/>
    <property type="molecule type" value="Genomic_DNA"/>
</dbReference>
<evidence type="ECO:0000313" key="1">
    <source>
        <dbReference type="EMBL" id="QBP06387.1"/>
    </source>
</evidence>
<evidence type="ECO:0000313" key="2">
    <source>
        <dbReference type="Proteomes" id="UP000294655"/>
    </source>
</evidence>
<protein>
    <submittedName>
        <fullName evidence="1">Uncharacterized protein</fullName>
    </submittedName>
</protein>